<feature type="region of interest" description="Disordered" evidence="1">
    <location>
        <begin position="137"/>
        <end position="158"/>
    </location>
</feature>
<evidence type="ECO:0000256" key="1">
    <source>
        <dbReference type="SAM" id="MobiDB-lite"/>
    </source>
</evidence>
<dbReference type="Proteomes" id="UP000324222">
    <property type="component" value="Unassembled WGS sequence"/>
</dbReference>
<sequence>MILMFSSRSRNWSATDTFSSFWLLKVGRLLCLGRCLPDSTSMRAMRRRPSLRSVSRLPMCLDTCLRCSLAHRVNVFCWILFHCASSANSRSVAAISSSSSPAWQYSGAPGPYILNTPEPPAAAAAAAVTGGRGLAGRGGASLLSPPTPHTHFPPNSNC</sequence>
<reference evidence="2 3" key="1">
    <citation type="submission" date="2019-05" db="EMBL/GenBank/DDBJ databases">
        <title>Another draft genome of Portunus trituberculatus and its Hox gene families provides insights of decapod evolution.</title>
        <authorList>
            <person name="Jeong J.-H."/>
            <person name="Song I."/>
            <person name="Kim S."/>
            <person name="Choi T."/>
            <person name="Kim D."/>
            <person name="Ryu S."/>
            <person name="Kim W."/>
        </authorList>
    </citation>
    <scope>NUCLEOTIDE SEQUENCE [LARGE SCALE GENOMIC DNA]</scope>
    <source>
        <tissue evidence="2">Muscle</tissue>
    </source>
</reference>
<organism evidence="2 3">
    <name type="scientific">Portunus trituberculatus</name>
    <name type="common">Swimming crab</name>
    <name type="synonym">Neptunus trituberculatus</name>
    <dbReference type="NCBI Taxonomy" id="210409"/>
    <lineage>
        <taxon>Eukaryota</taxon>
        <taxon>Metazoa</taxon>
        <taxon>Ecdysozoa</taxon>
        <taxon>Arthropoda</taxon>
        <taxon>Crustacea</taxon>
        <taxon>Multicrustacea</taxon>
        <taxon>Malacostraca</taxon>
        <taxon>Eumalacostraca</taxon>
        <taxon>Eucarida</taxon>
        <taxon>Decapoda</taxon>
        <taxon>Pleocyemata</taxon>
        <taxon>Brachyura</taxon>
        <taxon>Eubrachyura</taxon>
        <taxon>Portunoidea</taxon>
        <taxon>Portunidae</taxon>
        <taxon>Portuninae</taxon>
        <taxon>Portunus</taxon>
    </lineage>
</organism>
<name>A0A5B7IXR3_PORTR</name>
<gene>
    <name evidence="2" type="ORF">E2C01_081345</name>
</gene>
<evidence type="ECO:0000313" key="2">
    <source>
        <dbReference type="EMBL" id="MPC86516.1"/>
    </source>
</evidence>
<dbReference type="AlphaFoldDB" id="A0A5B7IXR3"/>
<accession>A0A5B7IXR3</accession>
<proteinExistence type="predicted"/>
<evidence type="ECO:0000313" key="3">
    <source>
        <dbReference type="Proteomes" id="UP000324222"/>
    </source>
</evidence>
<comment type="caution">
    <text evidence="2">The sequence shown here is derived from an EMBL/GenBank/DDBJ whole genome shotgun (WGS) entry which is preliminary data.</text>
</comment>
<protein>
    <submittedName>
        <fullName evidence="2">Uncharacterized protein</fullName>
    </submittedName>
</protein>
<keyword evidence="3" id="KW-1185">Reference proteome</keyword>
<dbReference type="EMBL" id="VSRR010071723">
    <property type="protein sequence ID" value="MPC86516.1"/>
    <property type="molecule type" value="Genomic_DNA"/>
</dbReference>